<dbReference type="PANTHER" id="PTHR33198">
    <property type="entry name" value="ANK_REP_REGION DOMAIN-CONTAINING PROTEIN-RELATED"/>
    <property type="match status" value="1"/>
</dbReference>
<evidence type="ECO:0000313" key="1">
    <source>
        <dbReference type="Ensembl" id="ENSSRHP00000063569.1"/>
    </source>
</evidence>
<evidence type="ECO:0000313" key="2">
    <source>
        <dbReference type="Proteomes" id="UP000472270"/>
    </source>
</evidence>
<reference evidence="1" key="1">
    <citation type="submission" date="2025-08" db="UniProtKB">
        <authorList>
            <consortium name="Ensembl"/>
        </authorList>
    </citation>
    <scope>IDENTIFICATION</scope>
</reference>
<reference evidence="1" key="2">
    <citation type="submission" date="2025-09" db="UniProtKB">
        <authorList>
            <consortium name="Ensembl"/>
        </authorList>
    </citation>
    <scope>IDENTIFICATION</scope>
</reference>
<dbReference type="AlphaFoldDB" id="A0A673KJR4"/>
<proteinExistence type="predicted"/>
<keyword evidence="2" id="KW-1185">Reference proteome</keyword>
<organism evidence="1 2">
    <name type="scientific">Sinocyclocheilus rhinocerous</name>
    <dbReference type="NCBI Taxonomy" id="307959"/>
    <lineage>
        <taxon>Eukaryota</taxon>
        <taxon>Metazoa</taxon>
        <taxon>Chordata</taxon>
        <taxon>Craniata</taxon>
        <taxon>Vertebrata</taxon>
        <taxon>Euteleostomi</taxon>
        <taxon>Actinopterygii</taxon>
        <taxon>Neopterygii</taxon>
        <taxon>Teleostei</taxon>
        <taxon>Ostariophysi</taxon>
        <taxon>Cypriniformes</taxon>
        <taxon>Cyprinidae</taxon>
        <taxon>Cyprininae</taxon>
        <taxon>Sinocyclocheilus</taxon>
    </lineage>
</organism>
<dbReference type="Proteomes" id="UP000472270">
    <property type="component" value="Unassembled WGS sequence"/>
</dbReference>
<sequence length="207" mass="22885">CRVSPGLGPFHLQHHKLATRITLINATGDAWPDARKRATLLHCLGTEGQRIFYALPETGDTYASAISALQKHFTPKVNVVVERYAFRKRAQFPHGTIAQYVAALRAHAATCGFEDKADDMIRDQLLEHLCSDSIRERLLLESDLTLDTAVTLATQMEAAADQAKKMVSDRGASERGIPVQVVLYSKFCNGGSPHARVCQGQRDFHMV</sequence>
<accession>A0A673KJR4</accession>
<name>A0A673KJR4_9TELE</name>
<dbReference type="PANTHER" id="PTHR33198:SF20">
    <property type="entry name" value="RETROTRANSPOSON GAG DOMAIN-CONTAINING PROTEIN"/>
    <property type="match status" value="1"/>
</dbReference>
<protein>
    <recommendedName>
        <fullName evidence="3">Tick transposon</fullName>
    </recommendedName>
</protein>
<dbReference type="Ensembl" id="ENSSRHT00000065331.1">
    <property type="protein sequence ID" value="ENSSRHP00000063569.1"/>
    <property type="gene ID" value="ENSSRHG00000031672.1"/>
</dbReference>
<evidence type="ECO:0008006" key="3">
    <source>
        <dbReference type="Google" id="ProtNLM"/>
    </source>
</evidence>